<dbReference type="RefSeq" id="XP_016628115.1">
    <property type="nucleotide sequence ID" value="XM_016780822.1"/>
</dbReference>
<evidence type="ECO:0000313" key="1">
    <source>
        <dbReference type="EMBL" id="KIX93992.1"/>
    </source>
</evidence>
<dbReference type="Pfam" id="PF11951">
    <property type="entry name" value="Fungal_trans_2"/>
    <property type="match status" value="1"/>
</dbReference>
<gene>
    <name evidence="1" type="ORF">Z520_10329</name>
</gene>
<dbReference type="OrthoDB" id="3525185at2759"/>
<reference evidence="1 2" key="1">
    <citation type="submission" date="2015-01" db="EMBL/GenBank/DDBJ databases">
        <title>The Genome Sequence of Fonsecaea multimorphosa CBS 102226.</title>
        <authorList>
            <consortium name="The Broad Institute Genomics Platform"/>
            <person name="Cuomo C."/>
            <person name="de Hoog S."/>
            <person name="Gorbushina A."/>
            <person name="Stielow B."/>
            <person name="Teixiera M."/>
            <person name="Abouelleil A."/>
            <person name="Chapman S.B."/>
            <person name="Priest M."/>
            <person name="Young S.K."/>
            <person name="Wortman J."/>
            <person name="Nusbaum C."/>
            <person name="Birren B."/>
        </authorList>
    </citation>
    <scope>NUCLEOTIDE SEQUENCE [LARGE SCALE GENOMIC DNA]</scope>
    <source>
        <strain evidence="1 2">CBS 102226</strain>
    </source>
</reference>
<proteinExistence type="predicted"/>
<dbReference type="InterPro" id="IPR021858">
    <property type="entry name" value="Fun_TF"/>
</dbReference>
<dbReference type="EMBL" id="KN848090">
    <property type="protein sequence ID" value="KIX93992.1"/>
    <property type="molecule type" value="Genomic_DNA"/>
</dbReference>
<dbReference type="PANTHER" id="PTHR38111:SF2">
    <property type="entry name" value="FINGER DOMAIN PROTEIN, PUTATIVE (AFU_ORTHOLOGUE AFUA_1G01560)-RELATED"/>
    <property type="match status" value="1"/>
</dbReference>
<evidence type="ECO:0000313" key="2">
    <source>
        <dbReference type="Proteomes" id="UP000053411"/>
    </source>
</evidence>
<sequence length="372" mass="42546">MKSFAASFFGRRVNVQQAQREGMNLYVRSLRELNENLSRPERSSAGQTVLSIAILTMCEYLTATTGTGWVQHMLGMTEFFRLQGFEIFKEPYIMWSFQIDRYSMILAAIAARSQTCLASEEWKTIPWEISGVKKDPVGYLVDLASELPALYVKFKRYLKTTDAYAKAELNFSLEADFADLLQRMRDWHNKWEREVKPQVEEIPLSQAEQRKCGFATTLVFDKLAETGYTFVLYNTTVIILLELWKTHRKAQMTLSTGTIPEGDVRRLPDIPADELTGQPNDELPGISSSSLIYQARKAAFDICRTIPLFIMPTGPWTHGVQMVIPIRMALIVFRQNGGSPQAAWLEECMHQIGGRQRGWEIGRYAMQEYGYS</sequence>
<evidence type="ECO:0008006" key="3">
    <source>
        <dbReference type="Google" id="ProtNLM"/>
    </source>
</evidence>
<accession>A0A0D2JL53</accession>
<organism evidence="1 2">
    <name type="scientific">Fonsecaea multimorphosa CBS 102226</name>
    <dbReference type="NCBI Taxonomy" id="1442371"/>
    <lineage>
        <taxon>Eukaryota</taxon>
        <taxon>Fungi</taxon>
        <taxon>Dikarya</taxon>
        <taxon>Ascomycota</taxon>
        <taxon>Pezizomycotina</taxon>
        <taxon>Eurotiomycetes</taxon>
        <taxon>Chaetothyriomycetidae</taxon>
        <taxon>Chaetothyriales</taxon>
        <taxon>Herpotrichiellaceae</taxon>
        <taxon>Fonsecaea</taxon>
    </lineage>
</organism>
<name>A0A0D2JL53_9EURO</name>
<protein>
    <recommendedName>
        <fullName evidence="3">Transcription factor domain-containing protein</fullName>
    </recommendedName>
</protein>
<keyword evidence="2" id="KW-1185">Reference proteome</keyword>
<dbReference type="InterPro" id="IPR053178">
    <property type="entry name" value="Osmoadaptation_assoc"/>
</dbReference>
<dbReference type="PANTHER" id="PTHR38111">
    <property type="entry name" value="ZN(2)-C6 FUNGAL-TYPE DOMAIN-CONTAINING PROTEIN-RELATED"/>
    <property type="match status" value="1"/>
</dbReference>
<dbReference type="AlphaFoldDB" id="A0A0D2JL53"/>
<dbReference type="STRING" id="1442371.A0A0D2JL53"/>
<dbReference type="Proteomes" id="UP000053411">
    <property type="component" value="Unassembled WGS sequence"/>
</dbReference>
<dbReference type="VEuPathDB" id="FungiDB:Z520_10329"/>
<dbReference type="GeneID" id="27716075"/>